<gene>
    <name evidence="11" type="ORF">LOTGIDRAFT_153627</name>
</gene>
<dbReference type="InterPro" id="IPR000276">
    <property type="entry name" value="GPCR_Rhodpsn"/>
</dbReference>
<evidence type="ECO:0000256" key="9">
    <source>
        <dbReference type="SAM" id="Phobius"/>
    </source>
</evidence>
<dbReference type="RefSeq" id="XP_009057900.1">
    <property type="nucleotide sequence ID" value="XM_009059652.1"/>
</dbReference>
<evidence type="ECO:0000313" key="12">
    <source>
        <dbReference type="Proteomes" id="UP000030746"/>
    </source>
</evidence>
<feature type="transmembrane region" description="Helical" evidence="9">
    <location>
        <begin position="130"/>
        <end position="151"/>
    </location>
</feature>
<dbReference type="CDD" id="cd00637">
    <property type="entry name" value="7tm_classA_rhodopsin-like"/>
    <property type="match status" value="1"/>
</dbReference>
<feature type="transmembrane region" description="Helical" evidence="9">
    <location>
        <begin position="90"/>
        <end position="109"/>
    </location>
</feature>
<dbReference type="KEGG" id="lgi:LOTGIDRAFT_153627"/>
<feature type="domain" description="G-protein coupled receptors family 1 profile" evidence="10">
    <location>
        <begin position="31"/>
        <end position="378"/>
    </location>
</feature>
<protein>
    <recommendedName>
        <fullName evidence="10">G-protein coupled receptors family 1 profile domain-containing protein</fullName>
    </recommendedName>
</protein>
<dbReference type="SUPFAM" id="SSF81321">
    <property type="entry name" value="Family A G protein-coupled receptor-like"/>
    <property type="match status" value="1"/>
</dbReference>
<dbReference type="Pfam" id="PF00001">
    <property type="entry name" value="7tm_1"/>
    <property type="match status" value="1"/>
</dbReference>
<dbReference type="CTD" id="20236048"/>
<keyword evidence="6 9" id="KW-0472">Membrane</keyword>
<keyword evidence="2" id="KW-1003">Cell membrane</keyword>
<feature type="transmembrane region" description="Helical" evidence="9">
    <location>
        <begin position="359"/>
        <end position="380"/>
    </location>
</feature>
<evidence type="ECO:0000256" key="1">
    <source>
        <dbReference type="ARBA" id="ARBA00004651"/>
    </source>
</evidence>
<feature type="transmembrane region" description="Helical" evidence="9">
    <location>
        <begin position="52"/>
        <end position="70"/>
    </location>
</feature>
<dbReference type="GO" id="GO:0004930">
    <property type="term" value="F:G protein-coupled receptor activity"/>
    <property type="evidence" value="ECO:0007669"/>
    <property type="project" value="UniProtKB-KW"/>
</dbReference>
<evidence type="ECO:0000256" key="5">
    <source>
        <dbReference type="ARBA" id="ARBA00023040"/>
    </source>
</evidence>
<keyword evidence="8" id="KW-0807">Transducer</keyword>
<dbReference type="OrthoDB" id="6162970at2759"/>
<feature type="transmembrane region" description="Helical" evidence="9">
    <location>
        <begin position="15"/>
        <end position="40"/>
    </location>
</feature>
<feature type="transmembrane region" description="Helical" evidence="9">
    <location>
        <begin position="171"/>
        <end position="194"/>
    </location>
</feature>
<dbReference type="GO" id="GO:0005886">
    <property type="term" value="C:plasma membrane"/>
    <property type="evidence" value="ECO:0007669"/>
    <property type="project" value="UniProtKB-SubCell"/>
</dbReference>
<dbReference type="Gene3D" id="1.20.1070.10">
    <property type="entry name" value="Rhodopsin 7-helix transmembrane proteins"/>
    <property type="match status" value="1"/>
</dbReference>
<reference evidence="11 12" key="1">
    <citation type="journal article" date="2013" name="Nature">
        <title>Insights into bilaterian evolution from three spiralian genomes.</title>
        <authorList>
            <person name="Simakov O."/>
            <person name="Marletaz F."/>
            <person name="Cho S.J."/>
            <person name="Edsinger-Gonzales E."/>
            <person name="Havlak P."/>
            <person name="Hellsten U."/>
            <person name="Kuo D.H."/>
            <person name="Larsson T."/>
            <person name="Lv J."/>
            <person name="Arendt D."/>
            <person name="Savage R."/>
            <person name="Osoegawa K."/>
            <person name="de Jong P."/>
            <person name="Grimwood J."/>
            <person name="Chapman J.A."/>
            <person name="Shapiro H."/>
            <person name="Aerts A."/>
            <person name="Otillar R.P."/>
            <person name="Terry A.Y."/>
            <person name="Boore J.L."/>
            <person name="Grigoriev I.V."/>
            <person name="Lindberg D.R."/>
            <person name="Seaver E.C."/>
            <person name="Weisblat D.A."/>
            <person name="Putnam N.H."/>
            <person name="Rokhsar D.S."/>
        </authorList>
    </citation>
    <scope>NUCLEOTIDE SEQUENCE [LARGE SCALE GENOMIC DNA]</scope>
</reference>
<evidence type="ECO:0000259" key="10">
    <source>
        <dbReference type="PROSITE" id="PS50262"/>
    </source>
</evidence>
<evidence type="ECO:0000256" key="3">
    <source>
        <dbReference type="ARBA" id="ARBA00022692"/>
    </source>
</evidence>
<dbReference type="OMA" id="QRFGYII"/>
<dbReference type="PROSITE" id="PS50262">
    <property type="entry name" value="G_PROTEIN_RECEP_F1_2"/>
    <property type="match status" value="1"/>
</dbReference>
<dbReference type="HOGENOM" id="CLU_697458_0_0_1"/>
<proteinExistence type="predicted"/>
<comment type="subcellular location">
    <subcellularLocation>
        <location evidence="1">Cell membrane</location>
        <topology evidence="1">Multi-pass membrane protein</topology>
    </subcellularLocation>
</comment>
<keyword evidence="3 9" id="KW-0812">Transmembrane</keyword>
<dbReference type="PRINTS" id="PR00237">
    <property type="entry name" value="GPCRRHODOPSN"/>
</dbReference>
<dbReference type="PANTHER" id="PTHR24249:SF411">
    <property type="entry name" value="G-PROTEIN COUPLED RECEPTORS FAMILY 1 PROFILE DOMAIN-CONTAINING PROTEIN"/>
    <property type="match status" value="1"/>
</dbReference>
<dbReference type="InterPro" id="IPR017452">
    <property type="entry name" value="GPCR_Rhodpsn_7TM"/>
</dbReference>
<keyword evidence="7" id="KW-0675">Receptor</keyword>
<dbReference type="AlphaFoldDB" id="V4A818"/>
<evidence type="ECO:0000256" key="8">
    <source>
        <dbReference type="ARBA" id="ARBA00023224"/>
    </source>
</evidence>
<evidence type="ECO:0000256" key="6">
    <source>
        <dbReference type="ARBA" id="ARBA00023136"/>
    </source>
</evidence>
<dbReference type="Proteomes" id="UP000030746">
    <property type="component" value="Unassembled WGS sequence"/>
</dbReference>
<dbReference type="PANTHER" id="PTHR24249">
    <property type="entry name" value="HISTAMINE RECEPTOR-RELATED G-PROTEIN COUPLED RECEPTOR"/>
    <property type="match status" value="1"/>
</dbReference>
<accession>V4A818</accession>
<dbReference type="EMBL" id="KB202283">
    <property type="protein sequence ID" value="ESO91195.1"/>
    <property type="molecule type" value="Genomic_DNA"/>
</dbReference>
<evidence type="ECO:0000256" key="7">
    <source>
        <dbReference type="ARBA" id="ARBA00023170"/>
    </source>
</evidence>
<name>V4A818_LOTGI</name>
<evidence type="ECO:0000313" key="11">
    <source>
        <dbReference type="EMBL" id="ESO91195.1"/>
    </source>
</evidence>
<keyword evidence="12" id="KW-1185">Reference proteome</keyword>
<feature type="transmembrane region" description="Helical" evidence="9">
    <location>
        <begin position="321"/>
        <end position="339"/>
    </location>
</feature>
<dbReference type="InterPro" id="IPR050569">
    <property type="entry name" value="TAAR"/>
</dbReference>
<organism evidence="11 12">
    <name type="scientific">Lottia gigantea</name>
    <name type="common">Giant owl limpet</name>
    <dbReference type="NCBI Taxonomy" id="225164"/>
    <lineage>
        <taxon>Eukaryota</taxon>
        <taxon>Metazoa</taxon>
        <taxon>Spiralia</taxon>
        <taxon>Lophotrochozoa</taxon>
        <taxon>Mollusca</taxon>
        <taxon>Gastropoda</taxon>
        <taxon>Patellogastropoda</taxon>
        <taxon>Lottioidea</taxon>
        <taxon>Lottiidae</taxon>
        <taxon>Lottia</taxon>
    </lineage>
</organism>
<evidence type="ECO:0000256" key="2">
    <source>
        <dbReference type="ARBA" id="ARBA00022475"/>
    </source>
</evidence>
<dbReference type="GeneID" id="20236048"/>
<evidence type="ECO:0000256" key="4">
    <source>
        <dbReference type="ARBA" id="ARBA00022989"/>
    </source>
</evidence>
<sequence length="403" mass="45261">MVPSEGGNLPIWCSVIAMMIIVFTVVFGFIINILLITVILRKKHLKTYMNVYFINLSVSDLIICCVTLLIRSGMFINGDNFPESVYRVDLFLQTLTDVVRMFLLVGVSFERHQAIAAPFKKGNSGRHRTIAGCVCSWVVAVILAIVCAILYENSLTFVFTGKSIMNSEETEMYFILPITFICLTIITVCYLAMLRHLYHHGKKMTTMRKKTAQVTPEVTVQIRSEIETVSHAVDAKILTNAAAITQTEKSQVLLQPQSNIPNMPAQNEQKVVKNVAIHDMDGTVHKEDVIVENKSKEIVGAVCVYNPKNRVQGKRRVEMRAAKRIAILMGIFLLLWLPFPIDSIICKLITDLHTGCRSSLALLSSISSLTAITNPLLYMLTNKQLKVDAKPLVENLMKCRRKK</sequence>
<keyword evidence="5" id="KW-0297">G-protein coupled receptor</keyword>
<keyword evidence="4 9" id="KW-1133">Transmembrane helix</keyword>